<feature type="transmembrane region" description="Helical" evidence="13">
    <location>
        <begin position="591"/>
        <end position="616"/>
    </location>
</feature>
<evidence type="ECO:0000256" key="9">
    <source>
        <dbReference type="ARBA" id="ARBA00023170"/>
    </source>
</evidence>
<keyword evidence="16" id="KW-0418">Kinase</keyword>
<dbReference type="GO" id="GO:0016020">
    <property type="term" value="C:membrane"/>
    <property type="evidence" value="ECO:0007669"/>
    <property type="project" value="UniProtKB-SubCell"/>
</dbReference>
<feature type="domain" description="Serine-threonine/tyrosine-protein kinase catalytic" evidence="14">
    <location>
        <begin position="622"/>
        <end position="673"/>
    </location>
</feature>
<comment type="subcellular location">
    <subcellularLocation>
        <location evidence="1">Membrane</location>
        <topology evidence="1">Single-pass type I membrane protein</topology>
    </subcellularLocation>
</comment>
<dbReference type="Proteomes" id="UP000685013">
    <property type="component" value="Chromosome 1"/>
</dbReference>
<evidence type="ECO:0000256" key="11">
    <source>
        <dbReference type="ARBA" id="ARBA00047899"/>
    </source>
</evidence>
<evidence type="ECO:0000256" key="12">
    <source>
        <dbReference type="ARBA" id="ARBA00048679"/>
    </source>
</evidence>
<evidence type="ECO:0000256" key="8">
    <source>
        <dbReference type="ARBA" id="ARBA00022840"/>
    </source>
</evidence>
<evidence type="ECO:0000256" key="13">
    <source>
        <dbReference type="SAM" id="Phobius"/>
    </source>
</evidence>
<dbReference type="PANTHER" id="PTHR48006:SF66">
    <property type="entry name" value="PROTEIN KINASE DOMAIN-CONTAINING PROTEIN"/>
    <property type="match status" value="1"/>
</dbReference>
<dbReference type="Pfam" id="PF00560">
    <property type="entry name" value="LRR_1"/>
    <property type="match status" value="3"/>
</dbReference>
<evidence type="ECO:0000256" key="1">
    <source>
        <dbReference type="ARBA" id="ARBA00004479"/>
    </source>
</evidence>
<dbReference type="EC" id="2.7.11.1" evidence="2"/>
<reference evidence="16 17" key="1">
    <citation type="journal article" date="2021" name="Hortic Res">
        <title>The domestication of Cucurbita argyrosperma as revealed by the genome of its wild relative.</title>
        <authorList>
            <person name="Barrera-Redondo J."/>
            <person name="Sanchez-de la Vega G."/>
            <person name="Aguirre-Liguori J.A."/>
            <person name="Castellanos-Morales G."/>
            <person name="Gutierrez-Guerrero Y.T."/>
            <person name="Aguirre-Dugua X."/>
            <person name="Aguirre-Planter E."/>
            <person name="Tenaillon M.I."/>
            <person name="Lira-Saade R."/>
            <person name="Eguiarte L.E."/>
        </authorList>
    </citation>
    <scope>NUCLEOTIDE SEQUENCE [LARGE SCALE GENOMIC DNA]</scope>
    <source>
        <strain evidence="16">JBR-2021</strain>
    </source>
</reference>
<keyword evidence="5" id="KW-0808">Transferase</keyword>
<dbReference type="InterPro" id="IPR001245">
    <property type="entry name" value="Ser-Thr/Tyr_kinase_cat_dom"/>
</dbReference>
<dbReference type="AlphaFoldDB" id="A0AAV6P6P3"/>
<evidence type="ECO:0000256" key="7">
    <source>
        <dbReference type="ARBA" id="ARBA00022741"/>
    </source>
</evidence>
<proteinExistence type="predicted"/>
<evidence type="ECO:0000259" key="15">
    <source>
        <dbReference type="Pfam" id="PF11721"/>
    </source>
</evidence>
<dbReference type="GO" id="GO:0005524">
    <property type="term" value="F:ATP binding"/>
    <property type="evidence" value="ECO:0007669"/>
    <property type="project" value="UniProtKB-KW"/>
</dbReference>
<sequence length="808" mass="88227">MAGIQSQSTRLPADEVEGLKEIGKILGKRDWNFSADPCNGDHGWISQPNQIPKNVSDFQNNLTCDCAFLNATICHVISIVLKSQSLQGTLPPDLVRLPFLQQIDLSRNYLSGQIPSEWGSTNLVNISLLGNRLTGLIPEEIGNITTLENLVLEINQLSGSIPQALGNLPQLQRLHLTSNNFSGKLPMSLGKLTTLKEFRIGDNNFSGPIPNFIRNWTNLTELSIQASGLSGPIPSDIGLLTKLSDLRISDLSGASSPFPRLRNLEDITILILRSCNITGRLPNFLDRMPSLRILDLSFNKLSGQIPTRFNALKGLDNIFLTGNMLNGSVPDWMLKGNGIDLSYNNFTVEVAGESCRSQKVNLFASSSQDSDYGILSCLAGSSCSKTWYSLHINCGGKEQTINGTVFKGDRNTGSSMFFVTGTNWAISNTGSFLDDGETRDEYSATNSSTLSMTNPELYMTARISPLSVTYYGFCMGNGNYTVSLHFAEIMFTDDKTFSSLGRRLFNVYIQKELVLEDFNIVDAAGGVGKAVIRKIPVTVTNGTLEIRFYWAGKGTNAIPVRGVYGPLISAISVDPDFEAPSEGGETGKSGISVGAVVGIAAASVFVILLVLGILWWRVCLQREKTLEQELRVKQLSSKSKQGNREFVNEIGMISALQHPHLVKLYGCCIEGNQLFDGSYLLDSALKLKEKNSLMELVDPRLGPNFNKGEALRMIKIALHCTNISPAARPNMSSVVSMLEGKQDIEDIVLDSSVTKGSINTAWTRLLEDAEQSKYGLFGDVSATGSSTSAVDLYPINVSQYLNIRETRP</sequence>
<keyword evidence="4" id="KW-0597">Phosphoprotein</keyword>
<evidence type="ECO:0000256" key="2">
    <source>
        <dbReference type="ARBA" id="ARBA00012513"/>
    </source>
</evidence>
<dbReference type="Pfam" id="PF07714">
    <property type="entry name" value="PK_Tyr_Ser-Thr"/>
    <property type="match status" value="1"/>
</dbReference>
<keyword evidence="17" id="KW-1185">Reference proteome</keyword>
<dbReference type="FunFam" id="2.60.120.430:FF:000004">
    <property type="entry name" value="Putative leucine-rich repeat receptor-like serine/threonine-protein kinase"/>
    <property type="match status" value="1"/>
</dbReference>
<gene>
    <name evidence="16" type="primary">LRR-RLK</name>
    <name evidence="16" type="ORF">SDJN03_01284</name>
</gene>
<keyword evidence="8" id="KW-0067">ATP-binding</keyword>
<evidence type="ECO:0000256" key="4">
    <source>
        <dbReference type="ARBA" id="ARBA00022553"/>
    </source>
</evidence>
<dbReference type="EMBL" id="JAGKQH010000001">
    <property type="protein sequence ID" value="KAG6607942.1"/>
    <property type="molecule type" value="Genomic_DNA"/>
</dbReference>
<dbReference type="FunFam" id="3.80.10.10:FF:001022">
    <property type="entry name" value="Probable LRR receptor-like serine/threonine-protein kinase At1g53420"/>
    <property type="match status" value="1"/>
</dbReference>
<evidence type="ECO:0000256" key="10">
    <source>
        <dbReference type="ARBA" id="ARBA00023180"/>
    </source>
</evidence>
<keyword evidence="13" id="KW-0812">Transmembrane</keyword>
<keyword evidence="6" id="KW-0732">Signal</keyword>
<accession>A0AAV6P6P3</accession>
<keyword evidence="10" id="KW-0325">Glycoprotein</keyword>
<name>A0AAV6P6P3_9ROSI</name>
<comment type="catalytic activity">
    <reaction evidence="11">
        <text>L-threonyl-[protein] + ATP = O-phospho-L-threonyl-[protein] + ADP + H(+)</text>
        <dbReference type="Rhea" id="RHEA:46608"/>
        <dbReference type="Rhea" id="RHEA-COMP:11060"/>
        <dbReference type="Rhea" id="RHEA-COMP:11605"/>
        <dbReference type="ChEBI" id="CHEBI:15378"/>
        <dbReference type="ChEBI" id="CHEBI:30013"/>
        <dbReference type="ChEBI" id="CHEBI:30616"/>
        <dbReference type="ChEBI" id="CHEBI:61977"/>
        <dbReference type="ChEBI" id="CHEBI:456216"/>
        <dbReference type="EC" id="2.7.11.1"/>
    </reaction>
</comment>
<evidence type="ECO:0000256" key="5">
    <source>
        <dbReference type="ARBA" id="ARBA00022679"/>
    </source>
</evidence>
<protein>
    <recommendedName>
        <fullName evidence="2">non-specific serine/threonine protein kinase</fullName>
        <ecNumber evidence="2">2.7.11.1</ecNumber>
    </recommendedName>
</protein>
<feature type="domain" description="Malectin" evidence="15">
    <location>
        <begin position="389"/>
        <end position="571"/>
    </location>
</feature>
<evidence type="ECO:0000313" key="16">
    <source>
        <dbReference type="EMBL" id="KAG6607942.1"/>
    </source>
</evidence>
<evidence type="ECO:0000256" key="3">
    <source>
        <dbReference type="ARBA" id="ARBA00022527"/>
    </source>
</evidence>
<dbReference type="PANTHER" id="PTHR48006">
    <property type="entry name" value="LEUCINE-RICH REPEAT-CONTAINING PROTEIN DDB_G0281931-RELATED"/>
    <property type="match status" value="1"/>
</dbReference>
<dbReference type="InterPro" id="IPR001611">
    <property type="entry name" value="Leu-rich_rpt"/>
</dbReference>
<keyword evidence="3" id="KW-0723">Serine/threonine-protein kinase</keyword>
<organism evidence="16 17">
    <name type="scientific">Cucurbita argyrosperma subsp. sororia</name>
    <dbReference type="NCBI Taxonomy" id="37648"/>
    <lineage>
        <taxon>Eukaryota</taxon>
        <taxon>Viridiplantae</taxon>
        <taxon>Streptophyta</taxon>
        <taxon>Embryophyta</taxon>
        <taxon>Tracheophyta</taxon>
        <taxon>Spermatophyta</taxon>
        <taxon>Magnoliopsida</taxon>
        <taxon>eudicotyledons</taxon>
        <taxon>Gunneridae</taxon>
        <taxon>Pentapetalae</taxon>
        <taxon>rosids</taxon>
        <taxon>fabids</taxon>
        <taxon>Cucurbitales</taxon>
        <taxon>Cucurbitaceae</taxon>
        <taxon>Cucurbiteae</taxon>
        <taxon>Cucurbita</taxon>
    </lineage>
</organism>
<dbReference type="InterPro" id="IPR051824">
    <property type="entry name" value="LRR_Rcpt-Like_S/T_Kinase"/>
</dbReference>
<evidence type="ECO:0000256" key="6">
    <source>
        <dbReference type="ARBA" id="ARBA00022729"/>
    </source>
</evidence>
<keyword evidence="7" id="KW-0547">Nucleotide-binding</keyword>
<dbReference type="Pfam" id="PF11721">
    <property type="entry name" value="Malectin"/>
    <property type="match status" value="1"/>
</dbReference>
<evidence type="ECO:0000259" key="14">
    <source>
        <dbReference type="Pfam" id="PF07714"/>
    </source>
</evidence>
<evidence type="ECO:0000313" key="17">
    <source>
        <dbReference type="Proteomes" id="UP000685013"/>
    </source>
</evidence>
<dbReference type="InterPro" id="IPR021720">
    <property type="entry name" value="Malectin_dom"/>
</dbReference>
<keyword evidence="9 16" id="KW-0675">Receptor</keyword>
<dbReference type="GO" id="GO:0004674">
    <property type="term" value="F:protein serine/threonine kinase activity"/>
    <property type="evidence" value="ECO:0007669"/>
    <property type="project" value="UniProtKB-KW"/>
</dbReference>
<feature type="non-terminal residue" evidence="16">
    <location>
        <position position="1"/>
    </location>
</feature>
<keyword evidence="13" id="KW-1133">Transmembrane helix</keyword>
<comment type="caution">
    <text evidence="16">The sequence shown here is derived from an EMBL/GenBank/DDBJ whole genome shotgun (WGS) entry which is preliminary data.</text>
</comment>
<comment type="catalytic activity">
    <reaction evidence="12">
        <text>L-seryl-[protein] + ATP = O-phospho-L-seryl-[protein] + ADP + H(+)</text>
        <dbReference type="Rhea" id="RHEA:17989"/>
        <dbReference type="Rhea" id="RHEA-COMP:9863"/>
        <dbReference type="Rhea" id="RHEA-COMP:11604"/>
        <dbReference type="ChEBI" id="CHEBI:15378"/>
        <dbReference type="ChEBI" id="CHEBI:29999"/>
        <dbReference type="ChEBI" id="CHEBI:30616"/>
        <dbReference type="ChEBI" id="CHEBI:83421"/>
        <dbReference type="ChEBI" id="CHEBI:456216"/>
        <dbReference type="EC" id="2.7.11.1"/>
    </reaction>
</comment>
<keyword evidence="13" id="KW-0472">Membrane</keyword>